<protein>
    <recommendedName>
        <fullName evidence="3">DNA-binding protein</fullName>
    </recommendedName>
</protein>
<proteinExistence type="predicted"/>
<reference evidence="1 2" key="1">
    <citation type="submission" date="2020-03" db="EMBL/GenBank/DDBJ databases">
        <title>Whole genome shotgun sequence of Phytohabitans suffuscus NBRC 105367.</title>
        <authorList>
            <person name="Komaki H."/>
            <person name="Tamura T."/>
        </authorList>
    </citation>
    <scope>NUCLEOTIDE SEQUENCE [LARGE SCALE GENOMIC DNA]</scope>
    <source>
        <strain evidence="1 2">NBRC 105367</strain>
    </source>
</reference>
<name>A0A6F8YR28_9ACTN</name>
<dbReference type="EMBL" id="AP022871">
    <property type="protein sequence ID" value="BCB88311.1"/>
    <property type="molecule type" value="Genomic_DNA"/>
</dbReference>
<organism evidence="1 2">
    <name type="scientific">Phytohabitans suffuscus</name>
    <dbReference type="NCBI Taxonomy" id="624315"/>
    <lineage>
        <taxon>Bacteria</taxon>
        <taxon>Bacillati</taxon>
        <taxon>Actinomycetota</taxon>
        <taxon>Actinomycetes</taxon>
        <taxon>Micromonosporales</taxon>
        <taxon>Micromonosporaceae</taxon>
    </lineage>
</organism>
<gene>
    <name evidence="1" type="ORF">Psuf_056240</name>
</gene>
<dbReference type="Pfam" id="PF02575">
    <property type="entry name" value="YbaB_DNA_bd"/>
    <property type="match status" value="1"/>
</dbReference>
<dbReference type="RefSeq" id="WP_173159674.1">
    <property type="nucleotide sequence ID" value="NZ_AP022871.1"/>
</dbReference>
<dbReference type="Proteomes" id="UP000503011">
    <property type="component" value="Chromosome"/>
</dbReference>
<accession>A0A6F8YR28</accession>
<dbReference type="InterPro" id="IPR036894">
    <property type="entry name" value="YbaB-like_sf"/>
</dbReference>
<dbReference type="InterPro" id="IPR004401">
    <property type="entry name" value="YbaB/EbfC"/>
</dbReference>
<keyword evidence="2" id="KW-1185">Reference proteome</keyword>
<sequence length="120" mass="12675">MNDPEEARQVELAEATSAALARMGEAAQRLAAVETEGGTRDGRVTVRVTGGGAVVRVRLSDDAVRGYGHAKLGSVVARTLRATQERARAAYERDVAGFTPPEVAESARLLDEARRRGGSA</sequence>
<dbReference type="SUPFAM" id="SSF82607">
    <property type="entry name" value="YbaB-like"/>
    <property type="match status" value="1"/>
</dbReference>
<dbReference type="KEGG" id="psuu:Psuf_056240"/>
<evidence type="ECO:0000313" key="2">
    <source>
        <dbReference type="Proteomes" id="UP000503011"/>
    </source>
</evidence>
<evidence type="ECO:0008006" key="3">
    <source>
        <dbReference type="Google" id="ProtNLM"/>
    </source>
</evidence>
<dbReference type="AlphaFoldDB" id="A0A6F8YR28"/>
<reference evidence="1 2" key="2">
    <citation type="submission" date="2020-03" db="EMBL/GenBank/DDBJ databases">
        <authorList>
            <person name="Ichikawa N."/>
            <person name="Kimura A."/>
            <person name="Kitahashi Y."/>
            <person name="Uohara A."/>
        </authorList>
    </citation>
    <scope>NUCLEOTIDE SEQUENCE [LARGE SCALE GENOMIC DNA]</scope>
    <source>
        <strain evidence="1 2">NBRC 105367</strain>
    </source>
</reference>
<dbReference type="Gene3D" id="3.30.1310.10">
    <property type="entry name" value="Nucleoid-associated protein YbaB-like domain"/>
    <property type="match status" value="1"/>
</dbReference>
<dbReference type="GO" id="GO:0003677">
    <property type="term" value="F:DNA binding"/>
    <property type="evidence" value="ECO:0007669"/>
    <property type="project" value="InterPro"/>
</dbReference>
<evidence type="ECO:0000313" key="1">
    <source>
        <dbReference type="EMBL" id="BCB88311.1"/>
    </source>
</evidence>